<dbReference type="SMART" id="SM00487">
    <property type="entry name" value="DEXDc"/>
    <property type="match status" value="1"/>
</dbReference>
<reference evidence="8 9" key="1">
    <citation type="submission" date="2023-09" db="EMBL/GenBank/DDBJ databases">
        <title>Multi-omics analysis of a traditional fermented food reveals byproduct-associated fungal strains for waste-to-food upcycling.</title>
        <authorList>
            <consortium name="Lawrence Berkeley National Laboratory"/>
            <person name="Rekdal V.M."/>
            <person name="Villalobos-Escobedo J.M."/>
            <person name="Rodriguez-Valeron N."/>
            <person name="Garcia M.O."/>
            <person name="Vasquez D.P."/>
            <person name="Damayanti I."/>
            <person name="Sorensen P.M."/>
            <person name="Baidoo E.E."/>
            <person name="De Carvalho A.C."/>
            <person name="Riley R."/>
            <person name="Lipzen A."/>
            <person name="He G."/>
            <person name="Yan M."/>
            <person name="Haridas S."/>
            <person name="Daum C."/>
            <person name="Yoshinaga Y."/>
            <person name="Ng V."/>
            <person name="Grigoriev I.V."/>
            <person name="Munk R."/>
            <person name="Nuraida L."/>
            <person name="Wijaya C.H."/>
            <person name="Morales P.-C."/>
            <person name="Keasling J.D."/>
        </authorList>
    </citation>
    <scope>NUCLEOTIDE SEQUENCE [LARGE SCALE GENOMIC DNA]</scope>
    <source>
        <strain evidence="8 9">FGSC 2613</strain>
    </source>
</reference>
<dbReference type="Pfam" id="PF26076">
    <property type="entry name" value="WHD_DDX60"/>
    <property type="match status" value="1"/>
</dbReference>
<dbReference type="PROSITE" id="PS51194">
    <property type="entry name" value="HELICASE_CTER"/>
    <property type="match status" value="1"/>
</dbReference>
<evidence type="ECO:0000256" key="3">
    <source>
        <dbReference type="ARBA" id="ARBA00022806"/>
    </source>
</evidence>
<dbReference type="SMART" id="SM00490">
    <property type="entry name" value="HELICc"/>
    <property type="match status" value="1"/>
</dbReference>
<dbReference type="Pfam" id="PF00271">
    <property type="entry name" value="Helicase_C"/>
    <property type="match status" value="1"/>
</dbReference>
<keyword evidence="4" id="KW-0067">ATP-binding</keyword>
<evidence type="ECO:0000256" key="1">
    <source>
        <dbReference type="ARBA" id="ARBA00022741"/>
    </source>
</evidence>
<feature type="compositionally biased region" description="Acidic residues" evidence="5">
    <location>
        <begin position="1782"/>
        <end position="1794"/>
    </location>
</feature>
<feature type="region of interest" description="Disordered" evidence="5">
    <location>
        <begin position="1108"/>
        <end position="1127"/>
    </location>
</feature>
<feature type="region of interest" description="Disordered" evidence="5">
    <location>
        <begin position="1722"/>
        <end position="1823"/>
    </location>
</feature>
<keyword evidence="1" id="KW-0547">Nucleotide-binding</keyword>
<feature type="region of interest" description="Disordered" evidence="5">
    <location>
        <begin position="1197"/>
        <end position="1231"/>
    </location>
</feature>
<organism evidence="8 9">
    <name type="scientific">Neurospora intermedia</name>
    <dbReference type="NCBI Taxonomy" id="5142"/>
    <lineage>
        <taxon>Eukaryota</taxon>
        <taxon>Fungi</taxon>
        <taxon>Dikarya</taxon>
        <taxon>Ascomycota</taxon>
        <taxon>Pezizomycotina</taxon>
        <taxon>Sordariomycetes</taxon>
        <taxon>Sordariomycetidae</taxon>
        <taxon>Sordariales</taxon>
        <taxon>Sordariaceae</taxon>
        <taxon>Neurospora</taxon>
    </lineage>
</organism>
<dbReference type="Pfam" id="PF23002">
    <property type="entry name" value="PIN-like_DDX60"/>
    <property type="match status" value="1"/>
</dbReference>
<evidence type="ECO:0000313" key="9">
    <source>
        <dbReference type="Proteomes" id="UP001451303"/>
    </source>
</evidence>
<evidence type="ECO:0000256" key="4">
    <source>
        <dbReference type="ARBA" id="ARBA00022840"/>
    </source>
</evidence>
<comment type="caution">
    <text evidence="8">The sequence shown here is derived from an EMBL/GenBank/DDBJ whole genome shotgun (WGS) entry which is preliminary data.</text>
</comment>
<evidence type="ECO:0000313" key="8">
    <source>
        <dbReference type="EMBL" id="KAL0472071.1"/>
    </source>
</evidence>
<feature type="compositionally biased region" description="Acidic residues" evidence="5">
    <location>
        <begin position="1724"/>
        <end position="1739"/>
    </location>
</feature>
<dbReference type="PROSITE" id="PS51192">
    <property type="entry name" value="HELICASE_ATP_BIND_1"/>
    <property type="match status" value="1"/>
</dbReference>
<dbReference type="InterPro" id="IPR055124">
    <property type="entry name" value="PIN-like_DDX60"/>
</dbReference>
<gene>
    <name evidence="8" type="ORF">QR685DRAFT_224395</name>
</gene>
<name>A0ABR3DJW9_NEUIN</name>
<sequence>MAGPDNSSESPGYGTDTGDNHLKSWFRSLSPTKVDIVGDFTGKERFAIHGEALLAHCLHAMKVDFDYGFQILHAVHSVETLLQRLHDRGCNFHVLWFNREYQLSIPTETPAGITYRYQLTRSILIEHFAHAQTDKQTVFSLVFPSLDSNSFAQYLQEHHPHFFLGSNGTTPWWTGGPQLLVPLSMLYRINLTGLHIACVENLEFKSSRAFLLVASPRGAQRPLNGDTRSPIPDTSFMEDNIQHRLGGLAKTHSLTAREIISLYSLAHVLANHALDASEGNEIGQHVKALLLQLVFMRHYNVSSRSFESRGLGLAFGSAANSFICSLYEPAQRILGSWSSGPFANSTWDAFDLFDGRLYLALLRSSHNIQLSCALHEEFIQLGGLLEQLCGYDATAKWPVDLTNTDGEEARLKISDPQPNQLVPSLSILPFSHPVLDKYLTSVHLRTDAVISSPVDHKVHKEMTHWHNKKPIDPKQPTKAPDFWARRRNQRFMADIIAYSASLTGASGKIIEPEIVVVRGSVERSRPVSRHALNKGKKQANSNIPLEISGAQYAQKEAERQPANRHALNKGKKQANSSIPLELSGAQYALQEVERRKEAKFKVKSLAIITSWEKRCLEFSKEASMVKRYLLVEKYLLGLSSDHLSVIGAEVSLYLCHILRQIQGRYNPDTLTHCHVLAMLWSRTQETAKMTMTKEVHTLVNRVSKSLELPHYKIPALLSERKLPFEFLDIASGGLLPPGKSSLDFQLGFCGPFFERSFDSAPDPRVPFEPDAWQRRVLDAIDENKSLLVIAPTSAGKTFISFYAMRKVLEANNDDVLVYIAPTKALVNQIAAEIQARFSKQYGQEARSVWAIHTRDYRINNVKGCQILVTVPDILQILLLAPSNAAGPTSFSRRIKRIVFDEVHCIGQSEDGIVWEQLLLLAPCPIIALSATVGNPLEFRDWLSNAQKAKGFDMEMVVHSSRYSDLRKFIHDPSPGTYEFEGLKPVERLPFPGLDSDCENPLPFSFIHPIAAILDRSRDTLNDASLEPRDCIELWKHMTKHKNGQYQVPKSLDPGKMLPLLQAVKKSDVTKWESALKDVLADWMLDPNSPFDEVRNDLRGERFARLSSTYNRPESIESPPPSQSGPMVSRRSIFSLVTDLRSHGALPVIIFNYDRVGCETVLRELYDTLGSAEAAYKQHDSKWLKKLAGFEEWKKRRERAKTKDTKIKQTKKTGSRDEDDDGAMSKGDRARDAANREMSVWDSFDPEAPLQQFSFADNTKLTQEELNTRLKSLRADAVRPWIRDALFRGIGVHHAGMNRQYRQIVEMLFRKGYLTVVVATGTLAMGLNMPCKTVVFTGDSVFLTALNYRQASGRAGRRGFDLLGNVVFHGLHPHRVFEIMSARLPDLRGQFPTSVTLILRLFILLHGTQNSEFAANAVKGLLTQSRLCLGGPDAKMSIAHHLRFSIDYLRRQHLLSENGVPLNFSGLVGHLYYTENAVFAFHTLLKDGYFHDLSTSNRSREDVILEIMLVLSHLFCRHALPQHKDKQFLERVHRSPCVGILPDLPQKASEVLERHNQQTLSIFQNYVSSYTNQHLTGMPDNCLPYTKYKVDYVDAQPTPDLSTVLPSTDAPRPPTVVRSPFSALSGFTDEFDTIHELCETVRAGVFLEESAVPYIPMAPKETNGVPWNAYLYDFFKHGDMEALKTVNMIKGGDIWYHLKDFSLILSSIVTSLANFLELPNADGDFGFEEEEEDDELDMADDDKPIFSGEEGNGIRNDVYGAPTPPPQKEQKKNKAKKEVVADSWDDENSDEESEKDTETANHGGDSSFDSASGYAEAPSWADDGGQSLMEVFRNFSVLRQEFEEKFRKTFA</sequence>
<protein>
    <submittedName>
        <fullName evidence="8">DEAD/DEAH box helicase</fullName>
    </submittedName>
</protein>
<feature type="domain" description="Helicase C-terminal" evidence="7">
    <location>
        <begin position="1225"/>
        <end position="1398"/>
    </location>
</feature>
<dbReference type="InterPro" id="IPR052431">
    <property type="entry name" value="SKI2_subfamily_helicases"/>
</dbReference>
<dbReference type="PANTHER" id="PTHR44533">
    <property type="entry name" value="DEAD/H RNA HELICASE, PUTATIVE-RELATED"/>
    <property type="match status" value="1"/>
</dbReference>
<dbReference type="EMBL" id="JAVLET010000003">
    <property type="protein sequence ID" value="KAL0472071.1"/>
    <property type="molecule type" value="Genomic_DNA"/>
</dbReference>
<dbReference type="InterPro" id="IPR027417">
    <property type="entry name" value="P-loop_NTPase"/>
</dbReference>
<dbReference type="InterPro" id="IPR011545">
    <property type="entry name" value="DEAD/DEAH_box_helicase_dom"/>
</dbReference>
<dbReference type="SUPFAM" id="SSF52540">
    <property type="entry name" value="P-loop containing nucleoside triphosphate hydrolases"/>
    <property type="match status" value="1"/>
</dbReference>
<keyword evidence="2" id="KW-0378">Hydrolase</keyword>
<dbReference type="InterPro" id="IPR001650">
    <property type="entry name" value="Helicase_C-like"/>
</dbReference>
<evidence type="ECO:0000259" key="6">
    <source>
        <dbReference type="PROSITE" id="PS51192"/>
    </source>
</evidence>
<dbReference type="InterPro" id="IPR059032">
    <property type="entry name" value="WHD_DDX60"/>
</dbReference>
<evidence type="ECO:0000256" key="5">
    <source>
        <dbReference type="SAM" id="MobiDB-lite"/>
    </source>
</evidence>
<feature type="domain" description="Helicase ATP-binding" evidence="6">
    <location>
        <begin position="777"/>
        <end position="950"/>
    </location>
</feature>
<keyword evidence="9" id="KW-1185">Reference proteome</keyword>
<evidence type="ECO:0000256" key="2">
    <source>
        <dbReference type="ARBA" id="ARBA00022801"/>
    </source>
</evidence>
<feature type="compositionally biased region" description="Basic and acidic residues" evidence="5">
    <location>
        <begin position="1767"/>
        <end position="1779"/>
    </location>
</feature>
<dbReference type="PANTHER" id="PTHR44533:SF4">
    <property type="entry name" value="DEAD_H RNA HELICASE, PUTATIVE-RELATED"/>
    <property type="match status" value="1"/>
</dbReference>
<dbReference type="Pfam" id="PF00270">
    <property type="entry name" value="DEAD"/>
    <property type="match status" value="1"/>
</dbReference>
<dbReference type="InterPro" id="IPR014001">
    <property type="entry name" value="Helicase_ATP-bd"/>
</dbReference>
<dbReference type="Proteomes" id="UP001451303">
    <property type="component" value="Unassembled WGS sequence"/>
</dbReference>
<accession>A0ABR3DJW9</accession>
<dbReference type="CDD" id="cd18795">
    <property type="entry name" value="SF2_C_Ski2"/>
    <property type="match status" value="1"/>
</dbReference>
<proteinExistence type="predicted"/>
<dbReference type="Gene3D" id="3.40.50.300">
    <property type="entry name" value="P-loop containing nucleotide triphosphate hydrolases"/>
    <property type="match status" value="2"/>
</dbReference>
<keyword evidence="3 8" id="KW-0347">Helicase</keyword>
<feature type="compositionally biased region" description="Basic and acidic residues" evidence="5">
    <location>
        <begin position="1197"/>
        <end position="1206"/>
    </location>
</feature>
<dbReference type="GO" id="GO:0004386">
    <property type="term" value="F:helicase activity"/>
    <property type="evidence" value="ECO:0007669"/>
    <property type="project" value="UniProtKB-KW"/>
</dbReference>
<evidence type="ECO:0000259" key="7">
    <source>
        <dbReference type="PROSITE" id="PS51194"/>
    </source>
</evidence>